<gene>
    <name evidence="2" type="ORF">FBZ95_112104</name>
</gene>
<dbReference type="NCBIfam" id="TIGR03655">
    <property type="entry name" value="anti_R_Lar"/>
    <property type="match status" value="1"/>
</dbReference>
<sequence length="84" mass="8895">MRKPGASAANNPGPGFPISVELLQPCPFCGSSEVWISGNLEPKFVACRTCWAFGPSASTVTRAAERWNDRASPPETKTVAATSK</sequence>
<evidence type="ECO:0000313" key="3">
    <source>
        <dbReference type="Proteomes" id="UP000315914"/>
    </source>
</evidence>
<feature type="region of interest" description="Disordered" evidence="1">
    <location>
        <begin position="64"/>
        <end position="84"/>
    </location>
</feature>
<proteinExistence type="predicted"/>
<dbReference type="RefSeq" id="WP_080140212.1">
    <property type="nucleotide sequence ID" value="NZ_LWIG01000063.1"/>
</dbReference>
<dbReference type="InterPro" id="IPR019908">
    <property type="entry name" value="Toxin_RalR"/>
</dbReference>
<keyword evidence="3" id="KW-1185">Reference proteome</keyword>
<comment type="caution">
    <text evidence="2">The sequence shown here is derived from an EMBL/GenBank/DDBJ whole genome shotgun (WGS) entry which is preliminary data.</text>
</comment>
<evidence type="ECO:0000313" key="2">
    <source>
        <dbReference type="EMBL" id="TWB68201.1"/>
    </source>
</evidence>
<organism evidence="2 3">
    <name type="scientific">Bradyrhizobium sacchari</name>
    <dbReference type="NCBI Taxonomy" id="1399419"/>
    <lineage>
        <taxon>Bacteria</taxon>
        <taxon>Pseudomonadati</taxon>
        <taxon>Pseudomonadota</taxon>
        <taxon>Alphaproteobacteria</taxon>
        <taxon>Hyphomicrobiales</taxon>
        <taxon>Nitrobacteraceae</taxon>
        <taxon>Bradyrhizobium</taxon>
    </lineage>
</organism>
<dbReference type="Pfam" id="PF14354">
    <property type="entry name" value="Lar_restr_allev"/>
    <property type="match status" value="1"/>
</dbReference>
<protein>
    <submittedName>
        <fullName evidence="2">Lar family restriction alleviation protein</fullName>
    </submittedName>
</protein>
<dbReference type="AlphaFoldDB" id="A0A560HTV5"/>
<accession>A0A560HTV5</accession>
<dbReference type="EMBL" id="VITW01000012">
    <property type="protein sequence ID" value="TWB68201.1"/>
    <property type="molecule type" value="Genomic_DNA"/>
</dbReference>
<dbReference type="OrthoDB" id="8241409at2"/>
<evidence type="ECO:0000256" key="1">
    <source>
        <dbReference type="SAM" id="MobiDB-lite"/>
    </source>
</evidence>
<name>A0A560HTV5_9BRAD</name>
<dbReference type="Proteomes" id="UP000315914">
    <property type="component" value="Unassembled WGS sequence"/>
</dbReference>
<reference evidence="2 3" key="1">
    <citation type="submission" date="2019-06" db="EMBL/GenBank/DDBJ databases">
        <title>Genomic Encyclopedia of Type Strains, Phase IV (KMG-V): Genome sequencing to study the core and pangenomes of soil and plant-associated prokaryotes.</title>
        <authorList>
            <person name="Whitman W."/>
        </authorList>
    </citation>
    <scope>NUCLEOTIDE SEQUENCE [LARGE SCALE GENOMIC DNA]</scope>
    <source>
        <strain evidence="2 3">BR 10556</strain>
    </source>
</reference>